<dbReference type="OrthoDB" id="497541at2759"/>
<protein>
    <recommendedName>
        <fullName evidence="10">Mannosyltransferase</fullName>
        <ecNumber evidence="10">2.4.1.-</ecNumber>
    </recommendedName>
</protein>
<evidence type="ECO:0000256" key="11">
    <source>
        <dbReference type="SAM" id="MobiDB-lite"/>
    </source>
</evidence>
<dbReference type="PANTHER" id="PTHR22760">
    <property type="entry name" value="GLYCOSYLTRANSFERASE"/>
    <property type="match status" value="1"/>
</dbReference>
<dbReference type="PANTHER" id="PTHR22760:SF2">
    <property type="entry name" value="ALPHA-1,2-MANNOSYLTRANSFERASE ALG9"/>
    <property type="match status" value="1"/>
</dbReference>
<proteinExistence type="inferred from homology"/>
<evidence type="ECO:0000256" key="3">
    <source>
        <dbReference type="ARBA" id="ARBA00007063"/>
    </source>
</evidence>
<feature type="transmembrane region" description="Helical" evidence="10">
    <location>
        <begin position="353"/>
        <end position="374"/>
    </location>
</feature>
<gene>
    <name evidence="12" type="ORF">KVT40_003065</name>
</gene>
<keyword evidence="8 10" id="KW-1133">Transmembrane helix</keyword>
<keyword evidence="5" id="KW-0808">Transferase</keyword>
<feature type="transmembrane region" description="Helical" evidence="10">
    <location>
        <begin position="418"/>
        <end position="435"/>
    </location>
</feature>
<feature type="transmembrane region" description="Helical" evidence="10">
    <location>
        <begin position="248"/>
        <end position="273"/>
    </location>
</feature>
<evidence type="ECO:0000256" key="6">
    <source>
        <dbReference type="ARBA" id="ARBA00022692"/>
    </source>
</evidence>
<reference evidence="12" key="1">
    <citation type="submission" date="2021-07" db="EMBL/GenBank/DDBJ databases">
        <title>Elsinoe batatas strain:CRI-CJ2 Genome sequencing and assembly.</title>
        <authorList>
            <person name="Huang L."/>
        </authorList>
    </citation>
    <scope>NUCLEOTIDE SEQUENCE</scope>
    <source>
        <strain evidence="12">CRI-CJ2</strain>
    </source>
</reference>
<dbReference type="Pfam" id="PF03901">
    <property type="entry name" value="Glyco_transf_22"/>
    <property type="match status" value="1"/>
</dbReference>
<feature type="compositionally biased region" description="Polar residues" evidence="11">
    <location>
        <begin position="11"/>
        <end position="26"/>
    </location>
</feature>
<evidence type="ECO:0000256" key="8">
    <source>
        <dbReference type="ARBA" id="ARBA00022989"/>
    </source>
</evidence>
<feature type="transmembrane region" description="Helical" evidence="10">
    <location>
        <begin position="143"/>
        <end position="163"/>
    </location>
</feature>
<evidence type="ECO:0000313" key="12">
    <source>
        <dbReference type="EMBL" id="KAG8629200.1"/>
    </source>
</evidence>
<evidence type="ECO:0000256" key="1">
    <source>
        <dbReference type="ARBA" id="ARBA00004477"/>
    </source>
</evidence>
<dbReference type="GO" id="GO:0005789">
    <property type="term" value="C:endoplasmic reticulum membrane"/>
    <property type="evidence" value="ECO:0007669"/>
    <property type="project" value="UniProtKB-SubCell"/>
</dbReference>
<dbReference type="AlphaFoldDB" id="A0A8K0L826"/>
<sequence>MQRPAFRQTYAGYNQNKQGTGEYSNNAVTQSAPRQSYVVNPKMTQEEIQQQSNEESRAGRERSKFMRTEIFKNAERRRDFTIYYFKPWQVFVAFAVINTVAAIYSPIQDCDEVFNFWDPTHYLNYGYGFETWEYSPEFAIRTWVYPGLNAIIVFFGRVLAFFASKSFQFYLLRFVLGLSCAVCETRLYTEICRVLHARVGLYFAIIMITSPGMFHASVALLPSSFAMYTTMLGMASFLDWRGGPNTAWAIFWFGLGSTLGWPFAGALIAPFMLEEFIVVITAGEWQDLGIRTLYGFTRVAVAAFFQFFVDLAFYHKYVYFPWNIVRYNVLSAVSGKGPNIFGTEPWHFYIRNLLINFNLWLLIGLIAMPLLFYQEFIYRKPATKTSYIRNFTFATPMYMWLVIFTIQPHKEERFMYPIYPAIALNAALALHVSLIHLSSSGGGSSVVSMIPARLRVLIAAGFTLTAALLGAARTLGNVQGYGAPLSVYKPLHKPGFTHPHDTVCLGKEWYRFPSSFHLPQGVKGKFVKSAFDGLLPGHFSEAHVGGFGLFPGAWLIPPGMNDENREDLGKYTQEDHCTFFVDSSLPGVPASGLEPDRVHDTDNYEQIHCERFLDPMKTGTIARLLWVPDWDIIPEQYRRKWGKYCLLKRKGKVIPRKPGTWPPSPFTRPAPTPYPSWSLTTTPPLPYRPFRHGPKYNITMGLRPMHWDEWIELDNEYLHYHATKAARIASRGCKCCRTAVEDPRVFDGAVELCEELVSYLPARYPGLFSARGEGRMVNLATGEEFDVRKERLTVDGRREDPMMLAARMVQDDLAIMFEGADGGYYLRAGAVLLAGFWRLEDKFGMGLSEIHTSGDVPGFKEKLEKGMVNFFRRIKPEAPVLRNNYFIQVDDQLAWSSSIGEEDDPNTSWDTAEANKAIEHHYFRTERQSLRRLPRSGGVIFTIRTYFQPITEIVKEPYVPGRLASAVRSWGDDVSKYKGKAKYGDVLLKYLDEKHEEQIRNGLDVVVEDEVRKYPF</sequence>
<dbReference type="EC" id="2.4.1.-" evidence="10"/>
<dbReference type="EMBL" id="JAESVG020000003">
    <property type="protein sequence ID" value="KAG8629200.1"/>
    <property type="molecule type" value="Genomic_DNA"/>
</dbReference>
<evidence type="ECO:0000256" key="9">
    <source>
        <dbReference type="ARBA" id="ARBA00023136"/>
    </source>
</evidence>
<dbReference type="UniPathway" id="UPA00378"/>
<name>A0A8K0L826_9PEZI</name>
<dbReference type="InterPro" id="IPR005599">
    <property type="entry name" value="GPI_mannosylTrfase"/>
</dbReference>
<keyword evidence="9 10" id="KW-0472">Membrane</keyword>
<feature type="region of interest" description="Disordered" evidence="11">
    <location>
        <begin position="1"/>
        <end position="26"/>
    </location>
</feature>
<comment type="similarity">
    <text evidence="3 10">Belongs to the glycosyltransferase 22 family.</text>
</comment>
<feature type="transmembrane region" description="Helical" evidence="10">
    <location>
        <begin position="456"/>
        <end position="476"/>
    </location>
</feature>
<accession>A0A8K0L826</accession>
<evidence type="ECO:0000256" key="4">
    <source>
        <dbReference type="ARBA" id="ARBA00022676"/>
    </source>
</evidence>
<evidence type="ECO:0000256" key="5">
    <source>
        <dbReference type="ARBA" id="ARBA00022679"/>
    </source>
</evidence>
<feature type="transmembrane region" description="Helical" evidence="10">
    <location>
        <begin position="201"/>
        <end position="228"/>
    </location>
</feature>
<organism evidence="12 13">
    <name type="scientific">Elsinoe batatas</name>
    <dbReference type="NCBI Taxonomy" id="2601811"/>
    <lineage>
        <taxon>Eukaryota</taxon>
        <taxon>Fungi</taxon>
        <taxon>Dikarya</taxon>
        <taxon>Ascomycota</taxon>
        <taxon>Pezizomycotina</taxon>
        <taxon>Dothideomycetes</taxon>
        <taxon>Dothideomycetidae</taxon>
        <taxon>Myriangiales</taxon>
        <taxon>Elsinoaceae</taxon>
        <taxon>Elsinoe</taxon>
    </lineage>
</organism>
<dbReference type="Proteomes" id="UP000809789">
    <property type="component" value="Unassembled WGS sequence"/>
</dbReference>
<keyword evidence="13" id="KW-1185">Reference proteome</keyword>
<evidence type="ECO:0000313" key="13">
    <source>
        <dbReference type="Proteomes" id="UP000809789"/>
    </source>
</evidence>
<dbReference type="InterPro" id="IPR021848">
    <property type="entry name" value="HODM_asu-like"/>
</dbReference>
<dbReference type="Pfam" id="PF11927">
    <property type="entry name" value="HODM_asu-like"/>
    <property type="match status" value="1"/>
</dbReference>
<feature type="transmembrane region" description="Helical" evidence="10">
    <location>
        <begin position="293"/>
        <end position="314"/>
    </location>
</feature>
<evidence type="ECO:0000256" key="2">
    <source>
        <dbReference type="ARBA" id="ARBA00004922"/>
    </source>
</evidence>
<comment type="subcellular location">
    <subcellularLocation>
        <location evidence="1 10">Endoplasmic reticulum membrane</location>
        <topology evidence="1 10">Multi-pass membrane protein</topology>
    </subcellularLocation>
</comment>
<feature type="transmembrane region" description="Helical" evidence="10">
    <location>
        <begin position="386"/>
        <end position="406"/>
    </location>
</feature>
<keyword evidence="6 10" id="KW-0812">Transmembrane</keyword>
<keyword evidence="4 10" id="KW-0328">Glycosyltransferase</keyword>
<comment type="pathway">
    <text evidence="2">Protein modification; protein glycosylation.</text>
</comment>
<comment type="caution">
    <text evidence="12">The sequence shown here is derived from an EMBL/GenBank/DDBJ whole genome shotgun (WGS) entry which is preliminary data.</text>
</comment>
<dbReference type="GO" id="GO:0006487">
    <property type="term" value="P:protein N-linked glycosylation"/>
    <property type="evidence" value="ECO:0007669"/>
    <property type="project" value="TreeGrafter"/>
</dbReference>
<dbReference type="GO" id="GO:0000026">
    <property type="term" value="F:alpha-1,2-mannosyltransferase activity"/>
    <property type="evidence" value="ECO:0007669"/>
    <property type="project" value="TreeGrafter"/>
</dbReference>
<keyword evidence="7 10" id="KW-0256">Endoplasmic reticulum</keyword>
<evidence type="ECO:0000256" key="7">
    <source>
        <dbReference type="ARBA" id="ARBA00022824"/>
    </source>
</evidence>
<evidence type="ECO:0000256" key="10">
    <source>
        <dbReference type="RuleBase" id="RU363075"/>
    </source>
</evidence>